<evidence type="ECO:0000313" key="2">
    <source>
        <dbReference type="EMBL" id="MDL4936511.1"/>
    </source>
</evidence>
<dbReference type="Proteomes" id="UP000571857">
    <property type="component" value="Unassembled WGS sequence"/>
</dbReference>
<protein>
    <submittedName>
        <fullName evidence="2">DUF4809 family protein</fullName>
    </submittedName>
</protein>
<dbReference type="AlphaFoldDB" id="A0A2K3QV17"/>
<dbReference type="InterPro" id="IPR032080">
    <property type="entry name" value="DUF4809"/>
</dbReference>
<gene>
    <name evidence="3" type="ORF">EGM181_00240</name>
    <name evidence="1" type="ORF">HWH42_07110</name>
    <name evidence="2" type="ORF">QRX88_12355</name>
</gene>
<name>A0A2K3QV17_ENTGA</name>
<reference evidence="2 6" key="3">
    <citation type="submission" date="2023-06" db="EMBL/GenBank/DDBJ databases">
        <title>Acute promotion of culturable opportunistic pathogens and persistent increase of antibiotic resistance following antibiotic exposure in mouse gut microbiota.</title>
        <authorList>
            <person name="Li L."/>
            <person name="Wang B."/>
            <person name="Sun Y."/>
            <person name="Wang M."/>
            <person name="Xu H."/>
        </authorList>
    </citation>
    <scope>NUCLEOTIDE SEQUENCE [LARGE SCALE GENOMIC DNA]</scope>
    <source>
        <strain evidence="2 6">CRI2_2</strain>
    </source>
</reference>
<reference evidence="3 4" key="1">
    <citation type="submission" date="2020-03" db="EMBL/GenBank/DDBJ databases">
        <title>Characterization of ganglioside-mimicking enterococci.</title>
        <authorList>
            <person name="Patry R.T."/>
            <person name="Nothaft H."/>
            <person name="Bridger R."/>
            <person name="Shajahan A."/>
            <person name="Huynh S."/>
            <person name="Sanchez S."/>
            <person name="Azadi P."/>
            <person name="Cooper K."/>
            <person name="Miller W.G."/>
            <person name="Parker C.T."/>
            <person name="Wells L."/>
            <person name="Szymanski C.M."/>
        </authorList>
    </citation>
    <scope>NUCLEOTIDE SEQUENCE [LARGE SCALE GENOMIC DNA]</scope>
    <source>
        <strain evidence="3 4">EGM181</strain>
    </source>
</reference>
<evidence type="ECO:0000313" key="6">
    <source>
        <dbReference type="Proteomes" id="UP001241571"/>
    </source>
</evidence>
<dbReference type="EMBL" id="JABXJK010000034">
    <property type="protein sequence ID" value="MBA0972350.1"/>
    <property type="molecule type" value="Genomic_DNA"/>
</dbReference>
<dbReference type="RefSeq" id="WP_103300721.1">
    <property type="nucleotide sequence ID" value="NZ_CAKOCH010000008.1"/>
</dbReference>
<evidence type="ECO:0000313" key="5">
    <source>
        <dbReference type="Proteomes" id="UP000571857"/>
    </source>
</evidence>
<evidence type="ECO:0000313" key="3">
    <source>
        <dbReference type="EMBL" id="QOG25824.1"/>
    </source>
</evidence>
<dbReference type="Proteomes" id="UP000516696">
    <property type="component" value="Chromosome"/>
</dbReference>
<dbReference type="GeneID" id="93222643"/>
<sequence>MKAIIKSKHFITEGGCNACQAFELETFTMHLENGKEVSVENLDVASLVMPLIQNEHWQTALLLNEEEGYIFRKENQEVKFVDNDATQVFVSKEQRIVCQKKACDQELFTEANAVLQQLFAMEPVEFVIEQA</sequence>
<dbReference type="EMBL" id="CP050485">
    <property type="protein sequence ID" value="QOG25824.1"/>
    <property type="molecule type" value="Genomic_DNA"/>
</dbReference>
<proteinExistence type="predicted"/>
<organism evidence="2 6">
    <name type="scientific">Enterococcus gallinarum</name>
    <dbReference type="NCBI Taxonomy" id="1353"/>
    <lineage>
        <taxon>Bacteria</taxon>
        <taxon>Bacillati</taxon>
        <taxon>Bacillota</taxon>
        <taxon>Bacilli</taxon>
        <taxon>Lactobacillales</taxon>
        <taxon>Enterococcaceae</taxon>
        <taxon>Enterococcus</taxon>
    </lineage>
</organism>
<evidence type="ECO:0000313" key="4">
    <source>
        <dbReference type="Proteomes" id="UP000516696"/>
    </source>
</evidence>
<accession>A0A2K3QV17</accession>
<reference evidence="1 5" key="2">
    <citation type="submission" date="2020-06" db="EMBL/GenBank/DDBJ databases">
        <title>Crossreactivity between MHC class I-restricted antigens from cancer cells and an enterococcal bacteriophage.</title>
        <authorList>
            <person name="Fluckiger A."/>
            <person name="Daillere R."/>
            <person name="Sassi M."/>
            <person name="Cattoir V."/>
            <person name="Kroemer G."/>
            <person name="Zitvogel L."/>
        </authorList>
    </citation>
    <scope>NUCLEOTIDE SEQUENCE [LARGE SCALE GENOMIC DNA]</scope>
    <source>
        <strain evidence="1 5">EG4</strain>
    </source>
</reference>
<dbReference type="EMBL" id="JASUBT010000008">
    <property type="protein sequence ID" value="MDL4936511.1"/>
    <property type="molecule type" value="Genomic_DNA"/>
</dbReference>
<evidence type="ECO:0000313" key="1">
    <source>
        <dbReference type="EMBL" id="MBA0972350.1"/>
    </source>
</evidence>
<dbReference type="Pfam" id="PF16067">
    <property type="entry name" value="DUF4809"/>
    <property type="match status" value="1"/>
</dbReference>
<dbReference type="Proteomes" id="UP001241571">
    <property type="component" value="Unassembled WGS sequence"/>
</dbReference>